<evidence type="ECO:0000313" key="16">
    <source>
        <dbReference type="Proteomes" id="UP000596063"/>
    </source>
</evidence>
<dbReference type="FunFam" id="3.40.640.10:FF:000010">
    <property type="entry name" value="Phosphoserine aminotransferase"/>
    <property type="match status" value="1"/>
</dbReference>
<feature type="modified residue" description="N6-(pyridoxal phosphate)lysine" evidence="12">
    <location>
        <position position="195"/>
    </location>
</feature>
<feature type="binding site" evidence="12">
    <location>
        <position position="42"/>
    </location>
    <ligand>
        <name>L-glutamate</name>
        <dbReference type="ChEBI" id="CHEBI:29985"/>
    </ligand>
</feature>
<feature type="binding site" evidence="12">
    <location>
        <begin position="236"/>
        <end position="237"/>
    </location>
    <ligand>
        <name>pyridoxal 5'-phosphate</name>
        <dbReference type="ChEBI" id="CHEBI:597326"/>
    </ligand>
</feature>
<dbReference type="GO" id="GO:0008615">
    <property type="term" value="P:pyridoxine biosynthetic process"/>
    <property type="evidence" value="ECO:0007669"/>
    <property type="project" value="UniProtKB-UniRule"/>
</dbReference>
<keyword evidence="8 12" id="KW-0664">Pyridoxine biosynthesis</keyword>
<reference evidence="15 16" key="1">
    <citation type="submission" date="2020-12" db="EMBL/GenBank/DDBJ databases">
        <authorList>
            <person name="Shan Y."/>
        </authorList>
    </citation>
    <scope>NUCLEOTIDE SEQUENCE [LARGE SCALE GENOMIC DNA]</scope>
    <source>
        <strain evidence="16">csc3.9</strain>
    </source>
</reference>
<evidence type="ECO:0000256" key="1">
    <source>
        <dbReference type="ARBA" id="ARBA00004915"/>
    </source>
</evidence>
<dbReference type="InterPro" id="IPR000192">
    <property type="entry name" value="Aminotrans_V_dom"/>
</dbReference>
<evidence type="ECO:0000256" key="7">
    <source>
        <dbReference type="ARBA" id="ARBA00022898"/>
    </source>
</evidence>
<dbReference type="Pfam" id="PF00266">
    <property type="entry name" value="Aminotran_5"/>
    <property type="match status" value="1"/>
</dbReference>
<evidence type="ECO:0000256" key="10">
    <source>
        <dbReference type="ARBA" id="ARBA00047630"/>
    </source>
</evidence>
<comment type="cofactor">
    <cofactor evidence="12">
        <name>pyridoxal 5'-phosphate</name>
        <dbReference type="ChEBI" id="CHEBI:597326"/>
    </cofactor>
    <text evidence="12">Binds 1 pyridoxal phosphate per subunit.</text>
</comment>
<evidence type="ECO:0000256" key="13">
    <source>
        <dbReference type="RuleBase" id="RU004505"/>
    </source>
</evidence>
<dbReference type="EMBL" id="CP066167">
    <property type="protein sequence ID" value="QQD16842.1"/>
    <property type="molecule type" value="Genomic_DNA"/>
</dbReference>
<keyword evidence="7 12" id="KW-0663">Pyridoxal phosphate</keyword>
<dbReference type="SUPFAM" id="SSF53383">
    <property type="entry name" value="PLP-dependent transferases"/>
    <property type="match status" value="1"/>
</dbReference>
<feature type="binding site" evidence="12">
    <location>
        <position position="152"/>
    </location>
    <ligand>
        <name>pyridoxal 5'-phosphate</name>
        <dbReference type="ChEBI" id="CHEBI:597326"/>
    </ligand>
</feature>
<dbReference type="GO" id="GO:0005737">
    <property type="term" value="C:cytoplasm"/>
    <property type="evidence" value="ECO:0007669"/>
    <property type="project" value="UniProtKB-SubCell"/>
</dbReference>
<feature type="binding site" evidence="12">
    <location>
        <position position="102"/>
    </location>
    <ligand>
        <name>pyridoxal 5'-phosphate</name>
        <dbReference type="ChEBI" id="CHEBI:597326"/>
    </ligand>
</feature>
<evidence type="ECO:0000256" key="6">
    <source>
        <dbReference type="ARBA" id="ARBA00022679"/>
    </source>
</evidence>
<dbReference type="PANTHER" id="PTHR43247">
    <property type="entry name" value="PHOSPHOSERINE AMINOTRANSFERASE"/>
    <property type="match status" value="1"/>
</dbReference>
<dbReference type="GO" id="GO:0004648">
    <property type="term" value="F:O-phospho-L-serine:2-oxoglutarate aminotransferase activity"/>
    <property type="evidence" value="ECO:0007669"/>
    <property type="project" value="UniProtKB-UniRule"/>
</dbReference>
<dbReference type="RefSeq" id="WP_198568344.1">
    <property type="nucleotide sequence ID" value="NZ_CP066167.1"/>
</dbReference>
<comment type="function">
    <text evidence="12">Catalyzes the reversible conversion of 3-phosphohydroxypyruvate to phosphoserine and of 3-hydroxy-2-oxo-4-phosphonooxybutanoate to phosphohydroxythreonine.</text>
</comment>
<evidence type="ECO:0000256" key="11">
    <source>
        <dbReference type="ARBA" id="ARBA00049007"/>
    </source>
</evidence>
<comment type="catalytic activity">
    <reaction evidence="10 12">
        <text>4-(phosphooxy)-L-threonine + 2-oxoglutarate = (R)-3-hydroxy-2-oxo-4-phosphooxybutanoate + L-glutamate</text>
        <dbReference type="Rhea" id="RHEA:16573"/>
        <dbReference type="ChEBI" id="CHEBI:16810"/>
        <dbReference type="ChEBI" id="CHEBI:29985"/>
        <dbReference type="ChEBI" id="CHEBI:58452"/>
        <dbReference type="ChEBI" id="CHEBI:58538"/>
        <dbReference type="EC" id="2.6.1.52"/>
    </reaction>
</comment>
<dbReference type="PANTHER" id="PTHR43247:SF1">
    <property type="entry name" value="PHOSPHOSERINE AMINOTRANSFERASE"/>
    <property type="match status" value="1"/>
</dbReference>
<comment type="similarity">
    <text evidence="3 12">Belongs to the class-V pyridoxal-phosphate-dependent aminotransferase family. SerC subfamily.</text>
</comment>
<dbReference type="CDD" id="cd00611">
    <property type="entry name" value="PSAT_like"/>
    <property type="match status" value="1"/>
</dbReference>
<keyword evidence="4 12" id="KW-0032">Aminotransferase</keyword>
<dbReference type="Proteomes" id="UP000596063">
    <property type="component" value="Chromosome"/>
</dbReference>
<comment type="caution">
    <text evidence="12">Lacks conserved residue(s) required for the propagation of feature annotation.</text>
</comment>
<evidence type="ECO:0000256" key="3">
    <source>
        <dbReference type="ARBA" id="ARBA00006904"/>
    </source>
</evidence>
<dbReference type="FunFam" id="3.90.1150.10:FF:000006">
    <property type="entry name" value="Phosphoserine aminotransferase"/>
    <property type="match status" value="1"/>
</dbReference>
<dbReference type="InterPro" id="IPR015422">
    <property type="entry name" value="PyrdxlP-dep_Trfase_small"/>
</dbReference>
<comment type="subunit">
    <text evidence="12">Homodimer.</text>
</comment>
<dbReference type="HAMAP" id="MF_00160">
    <property type="entry name" value="SerC_aminotrans_5"/>
    <property type="match status" value="1"/>
</dbReference>
<comment type="catalytic activity">
    <reaction evidence="11 12 13">
        <text>O-phospho-L-serine + 2-oxoglutarate = 3-phosphooxypyruvate + L-glutamate</text>
        <dbReference type="Rhea" id="RHEA:14329"/>
        <dbReference type="ChEBI" id="CHEBI:16810"/>
        <dbReference type="ChEBI" id="CHEBI:18110"/>
        <dbReference type="ChEBI" id="CHEBI:29985"/>
        <dbReference type="ChEBI" id="CHEBI:57524"/>
        <dbReference type="EC" id="2.6.1.52"/>
    </reaction>
</comment>
<keyword evidence="9 12" id="KW-0718">Serine biosynthesis</keyword>
<comment type="subcellular location">
    <subcellularLocation>
        <location evidence="12">Cytoplasm</location>
    </subcellularLocation>
</comment>
<evidence type="ECO:0000259" key="14">
    <source>
        <dbReference type="Pfam" id="PF00266"/>
    </source>
</evidence>
<evidence type="ECO:0000256" key="4">
    <source>
        <dbReference type="ARBA" id="ARBA00022576"/>
    </source>
</evidence>
<dbReference type="NCBIfam" id="TIGR01364">
    <property type="entry name" value="serC_1"/>
    <property type="match status" value="1"/>
</dbReference>
<evidence type="ECO:0000256" key="12">
    <source>
        <dbReference type="HAMAP-Rule" id="MF_00160"/>
    </source>
</evidence>
<accession>A0A7T4QY60</accession>
<dbReference type="EC" id="2.6.1.52" evidence="12"/>
<dbReference type="GO" id="GO:0006564">
    <property type="term" value="P:L-serine biosynthetic process"/>
    <property type="evidence" value="ECO:0007669"/>
    <property type="project" value="UniProtKB-UniRule"/>
</dbReference>
<keyword evidence="16" id="KW-1185">Reference proteome</keyword>
<feature type="domain" description="Aminotransferase class V" evidence="14">
    <location>
        <begin position="5"/>
        <end position="347"/>
    </location>
</feature>
<dbReference type="GO" id="GO:0030170">
    <property type="term" value="F:pyridoxal phosphate binding"/>
    <property type="evidence" value="ECO:0007669"/>
    <property type="project" value="UniProtKB-UniRule"/>
</dbReference>
<dbReference type="UniPathway" id="UPA00135">
    <property type="reaction ID" value="UER00197"/>
</dbReference>
<dbReference type="UniPathway" id="UPA00244">
    <property type="reaction ID" value="UER00311"/>
</dbReference>
<protein>
    <recommendedName>
        <fullName evidence="12">Phosphoserine aminotransferase</fullName>
        <ecNumber evidence="12">2.6.1.52</ecNumber>
    </recommendedName>
    <alternativeName>
        <fullName evidence="12">Phosphohydroxythreonine aminotransferase</fullName>
        <shortName evidence="12">PSAT</shortName>
    </alternativeName>
</protein>
<dbReference type="NCBIfam" id="NF003764">
    <property type="entry name" value="PRK05355.1"/>
    <property type="match status" value="1"/>
</dbReference>
<evidence type="ECO:0000256" key="9">
    <source>
        <dbReference type="ARBA" id="ARBA00023299"/>
    </source>
</evidence>
<dbReference type="InterPro" id="IPR015424">
    <property type="entry name" value="PyrdxlP-dep_Trfase"/>
</dbReference>
<gene>
    <name evidence="12 15" type="primary">serC</name>
    <name evidence="15" type="ORF">I6N98_10640</name>
</gene>
<organism evidence="15 16">
    <name type="scientific">Spongiibacter nanhainus</name>
    <dbReference type="NCBI Taxonomy" id="2794344"/>
    <lineage>
        <taxon>Bacteria</taxon>
        <taxon>Pseudomonadati</taxon>
        <taxon>Pseudomonadota</taxon>
        <taxon>Gammaproteobacteria</taxon>
        <taxon>Cellvibrionales</taxon>
        <taxon>Spongiibacteraceae</taxon>
        <taxon>Spongiibacter</taxon>
    </lineage>
</organism>
<feature type="binding site" evidence="12">
    <location>
        <position position="194"/>
    </location>
    <ligand>
        <name>pyridoxal 5'-phosphate</name>
        <dbReference type="ChEBI" id="CHEBI:597326"/>
    </ligand>
</feature>
<dbReference type="InterPro" id="IPR022278">
    <property type="entry name" value="Pser_aminoTfrase"/>
</dbReference>
<proteinExistence type="inferred from homology"/>
<evidence type="ECO:0000313" key="15">
    <source>
        <dbReference type="EMBL" id="QQD16842.1"/>
    </source>
</evidence>
<dbReference type="Gene3D" id="3.90.1150.10">
    <property type="entry name" value="Aspartate Aminotransferase, domain 1"/>
    <property type="match status" value="1"/>
</dbReference>
<dbReference type="InterPro" id="IPR020578">
    <property type="entry name" value="Aminotrans_V_PyrdxlP_BS"/>
</dbReference>
<dbReference type="InterPro" id="IPR015421">
    <property type="entry name" value="PyrdxlP-dep_Trfase_major"/>
</dbReference>
<keyword evidence="6 12" id="KW-0808">Transferase</keyword>
<keyword evidence="5 12" id="KW-0028">Amino-acid biosynthesis</keyword>
<feature type="binding site" evidence="12">
    <location>
        <position position="171"/>
    </location>
    <ligand>
        <name>pyridoxal 5'-phosphate</name>
        <dbReference type="ChEBI" id="CHEBI:597326"/>
    </ligand>
</feature>
<comment type="pathway">
    <text evidence="2 12 13">Amino-acid biosynthesis; L-serine biosynthesis; L-serine from 3-phospho-D-glycerate: step 2/3.</text>
</comment>
<dbReference type="KEGG" id="snan:I6N98_10640"/>
<name>A0A7T4QY60_9GAMM</name>
<evidence type="ECO:0000256" key="5">
    <source>
        <dbReference type="ARBA" id="ARBA00022605"/>
    </source>
</evidence>
<evidence type="ECO:0000256" key="8">
    <source>
        <dbReference type="ARBA" id="ARBA00023096"/>
    </source>
</evidence>
<dbReference type="PROSITE" id="PS00595">
    <property type="entry name" value="AA_TRANSFER_CLASS_5"/>
    <property type="match status" value="1"/>
</dbReference>
<dbReference type="AlphaFoldDB" id="A0A7T4QY60"/>
<keyword evidence="12" id="KW-0963">Cytoplasm</keyword>
<feature type="binding site" evidence="12">
    <location>
        <begin position="76"/>
        <end position="77"/>
    </location>
    <ligand>
        <name>pyridoxal 5'-phosphate</name>
        <dbReference type="ChEBI" id="CHEBI:597326"/>
    </ligand>
</feature>
<dbReference type="Gene3D" id="3.40.640.10">
    <property type="entry name" value="Type I PLP-dependent aspartate aminotransferase-like (Major domain)"/>
    <property type="match status" value="1"/>
</dbReference>
<sequence length="359" mass="39249">MSRRFNFCAGPAALPEAVLSQAQQDLLDWQGRGLSVMEMSHRSDEMVGIANAAEADLRELLGISDDYAVLFVQGGASSQFSAVPLNLCAQGDVVDYVNTGQWSKKAIKEAKRFAQVNVVASSEDSNFSTIPAFDSWQLSDNAKYLHYTPNETIGGVEFFWTPDSNAPLVADMSSTILSRPIDVNKFGVIYAGAQKNIGPAGLTIVIVRKELMGQSRDITPTMLDYQTAADNDSMYNTPPTFSWYLAGLVFKWLKEQGGLTAMETLNRRKADKLYGYIDDSGFYSNPVEKPSRSLMNVPFVLADSSLDKTFLSGADEAGLLNLKGHRSVGGMRASIYNAVPEAAVDALIDYMKDFAQRHG</sequence>
<evidence type="ECO:0000256" key="2">
    <source>
        <dbReference type="ARBA" id="ARBA00005099"/>
    </source>
</evidence>
<dbReference type="PIRSF" id="PIRSF000525">
    <property type="entry name" value="SerC"/>
    <property type="match status" value="1"/>
</dbReference>
<comment type="pathway">
    <text evidence="1 12">Cofactor biosynthesis; pyridoxine 5'-phosphate biosynthesis; pyridoxine 5'-phosphate from D-erythrose 4-phosphate: step 3/5.</text>
</comment>